<sequence>MHGTHDPAPADEPPQGRSLPHPSNTPWEAALGTGVAWVAWARDQLPERPRGRGQTTGIILGGSDGSGERMVSGHEPESDLAGLILATSDVFPEHRLRDLAIADVARHVETKLAVRQAEAGVTHTVVVLNNRMCDGLYGCTEAVAAILPRGFSMTVWEPGRSRPTIIEGKAT</sequence>
<proteinExistence type="predicted"/>
<evidence type="ECO:0000313" key="2">
    <source>
        <dbReference type="EMBL" id="MCP2329747.1"/>
    </source>
</evidence>
<reference evidence="2 3" key="1">
    <citation type="submission" date="2013-07" db="EMBL/GenBank/DDBJ databases">
        <authorList>
            <consortium name="DOE Joint Genome Institute"/>
            <person name="Reeve W."/>
            <person name="Huntemann M."/>
            <person name="Han J."/>
            <person name="Chen A."/>
            <person name="Kyrpides N."/>
            <person name="Mavromatis K."/>
            <person name="Markowitz V."/>
            <person name="Palaniappan K."/>
            <person name="Ivanova N."/>
            <person name="Schaumberg A."/>
            <person name="Pati A."/>
            <person name="Liolios K."/>
            <person name="Nordberg H.P."/>
            <person name="Cantor M.N."/>
            <person name="Hua S.X."/>
            <person name="Woyke T."/>
        </authorList>
    </citation>
    <scope>NUCLEOTIDE SEQUENCE [LARGE SCALE GENOMIC DNA]</scope>
    <source>
        <strain evidence="2 3">DSM 43889</strain>
    </source>
</reference>
<dbReference type="RefSeq" id="WP_051314043.1">
    <property type="nucleotide sequence ID" value="NZ_AUBJ02000001.1"/>
</dbReference>
<comment type="caution">
    <text evidence="2">The sequence shown here is derived from an EMBL/GenBank/DDBJ whole genome shotgun (WGS) entry which is preliminary data.</text>
</comment>
<accession>A0ABT1JB74</accession>
<gene>
    <name evidence="2" type="ORF">G443_000017</name>
</gene>
<name>A0ABT1JB74_ACTCY</name>
<dbReference type="InterPro" id="IPR032724">
    <property type="entry name" value="SCP1.201-like"/>
</dbReference>
<dbReference type="EMBL" id="AUBJ02000001">
    <property type="protein sequence ID" value="MCP2329747.1"/>
    <property type="molecule type" value="Genomic_DNA"/>
</dbReference>
<feature type="region of interest" description="Disordered" evidence="1">
    <location>
        <begin position="1"/>
        <end position="28"/>
    </location>
</feature>
<organism evidence="2 3">
    <name type="scientific">Actinoalloteichus caeruleus DSM 43889</name>
    <dbReference type="NCBI Taxonomy" id="1120930"/>
    <lineage>
        <taxon>Bacteria</taxon>
        <taxon>Bacillati</taxon>
        <taxon>Actinomycetota</taxon>
        <taxon>Actinomycetes</taxon>
        <taxon>Pseudonocardiales</taxon>
        <taxon>Pseudonocardiaceae</taxon>
        <taxon>Actinoalloteichus</taxon>
        <taxon>Actinoalloteichus cyanogriseus</taxon>
    </lineage>
</organism>
<dbReference type="Pfam" id="PF14428">
    <property type="entry name" value="DddA-like"/>
    <property type="match status" value="1"/>
</dbReference>
<evidence type="ECO:0000256" key="1">
    <source>
        <dbReference type="SAM" id="MobiDB-lite"/>
    </source>
</evidence>
<feature type="region of interest" description="Disordered" evidence="1">
    <location>
        <begin position="46"/>
        <end position="74"/>
    </location>
</feature>
<reference evidence="2 3" key="2">
    <citation type="submission" date="2022-06" db="EMBL/GenBank/DDBJ databases">
        <title>Genomic Encyclopedia of Type Strains, Phase I: the one thousand microbial genomes (KMG-I) project.</title>
        <authorList>
            <person name="Kyrpides N."/>
        </authorList>
    </citation>
    <scope>NUCLEOTIDE SEQUENCE [LARGE SCALE GENOMIC DNA]</scope>
    <source>
        <strain evidence="2 3">DSM 43889</strain>
    </source>
</reference>
<dbReference type="Proteomes" id="UP000791080">
    <property type="component" value="Unassembled WGS sequence"/>
</dbReference>
<keyword evidence="3" id="KW-1185">Reference proteome</keyword>
<evidence type="ECO:0000313" key="3">
    <source>
        <dbReference type="Proteomes" id="UP000791080"/>
    </source>
</evidence>
<protein>
    <submittedName>
        <fullName evidence="2">SCP1.201-like deaminase</fullName>
    </submittedName>
</protein>